<evidence type="ECO:0000313" key="4">
    <source>
        <dbReference type="EMBL" id="SHJ00344.1"/>
    </source>
</evidence>
<sequence>MGKIFTKKLVKTIGLLILILAFLPYGQVRASKTKFNMSYLYFGNTNQFTGYVDKTKGSLNVVSPSYFDLNEDGSLKLTTRIDPSFIKEMQRRNIRVVPFLSNHWSREVARAALKNREALAQEIVDAIAKYNLDGVNADLENITEEDREAYVDFIRLLRQKLPKGKELSVAVIANPSGRVTGINGGHDYKGLAQYSDHLMVMTYDESYRGGPAGPVASISFVEKSIQYALKQIPAEKVLLGIPFYGRYWNAAEPSGGYGIHLTQIDALISKYKGTVTFDEKSKSPKAVFTVKPQDEKFSVFGRELGPGNYTIWYENEESIKQKLRLVQKYNLKGTGSWSLGQETPQVWNYYHLWLNGRYYTDIDKHWAHDAILEMEIRGWMKGTSSTQFSPNRTLNRAETVGIMVKALGLQDKPVTSQSFKDVPKNHWAWKEIEIAREHGIIQGKGNGIFAPGEILTREQVAAMLDNVLPKEAEAAFENPFRDMTSKNWSYNAVAAMNYRGIITGFEDGTFRPKEKITRAQMATMMQKMIPLLETVNINQ</sequence>
<dbReference type="InterPro" id="IPR017853">
    <property type="entry name" value="GH"/>
</dbReference>
<dbReference type="RefSeq" id="WP_110940323.1">
    <property type="nucleotide sequence ID" value="NZ_FQZV01000012.1"/>
</dbReference>
<dbReference type="Pfam" id="PF00704">
    <property type="entry name" value="Glyco_hydro_18"/>
    <property type="match status" value="1"/>
</dbReference>
<dbReference type="PROSITE" id="PS51910">
    <property type="entry name" value="GH18_2"/>
    <property type="match status" value="1"/>
</dbReference>
<keyword evidence="5" id="KW-1185">Reference proteome</keyword>
<dbReference type="OrthoDB" id="9775889at2"/>
<dbReference type="SMART" id="SM00636">
    <property type="entry name" value="Glyco_18"/>
    <property type="match status" value="1"/>
</dbReference>
<dbReference type="Proteomes" id="UP000184536">
    <property type="component" value="Unassembled WGS sequence"/>
</dbReference>
<feature type="domain" description="SLH" evidence="2">
    <location>
        <begin position="476"/>
        <end position="539"/>
    </location>
</feature>
<organism evidence="4 5">
    <name type="scientific">Geosporobacter subterraneus DSM 17957</name>
    <dbReference type="NCBI Taxonomy" id="1121919"/>
    <lineage>
        <taxon>Bacteria</taxon>
        <taxon>Bacillati</taxon>
        <taxon>Bacillota</taxon>
        <taxon>Clostridia</taxon>
        <taxon>Peptostreptococcales</taxon>
        <taxon>Thermotaleaceae</taxon>
        <taxon>Geosporobacter</taxon>
    </lineage>
</organism>
<dbReference type="InterPro" id="IPR001223">
    <property type="entry name" value="Glyco_hydro18_cat"/>
</dbReference>
<evidence type="ECO:0000256" key="1">
    <source>
        <dbReference type="ARBA" id="ARBA00022737"/>
    </source>
</evidence>
<keyword evidence="1" id="KW-0677">Repeat</keyword>
<dbReference type="GO" id="GO:0008061">
    <property type="term" value="F:chitin binding"/>
    <property type="evidence" value="ECO:0007669"/>
    <property type="project" value="InterPro"/>
</dbReference>
<dbReference type="SUPFAM" id="SSF51445">
    <property type="entry name" value="(Trans)glycosidases"/>
    <property type="match status" value="1"/>
</dbReference>
<evidence type="ECO:0000259" key="3">
    <source>
        <dbReference type="PROSITE" id="PS51910"/>
    </source>
</evidence>
<protein>
    <submittedName>
        <fullName evidence="4">Spore germination protein YaaH</fullName>
    </submittedName>
</protein>
<dbReference type="InterPro" id="IPR011583">
    <property type="entry name" value="Chitinase_II/V-like_cat"/>
</dbReference>
<dbReference type="GO" id="GO:0005975">
    <property type="term" value="P:carbohydrate metabolic process"/>
    <property type="evidence" value="ECO:0007669"/>
    <property type="project" value="InterPro"/>
</dbReference>
<evidence type="ECO:0000259" key="2">
    <source>
        <dbReference type="PROSITE" id="PS51272"/>
    </source>
</evidence>
<gene>
    <name evidence="4" type="ORF">SAMN02745975_01065</name>
</gene>
<proteinExistence type="predicted"/>
<feature type="domain" description="GH18" evidence="3">
    <location>
        <begin position="36"/>
        <end position="357"/>
    </location>
</feature>
<dbReference type="InterPro" id="IPR029070">
    <property type="entry name" value="Chitinase_insertion_sf"/>
</dbReference>
<dbReference type="Gene3D" id="3.10.50.10">
    <property type="match status" value="1"/>
</dbReference>
<dbReference type="InterPro" id="IPR001119">
    <property type="entry name" value="SLH_dom"/>
</dbReference>
<feature type="domain" description="SLH" evidence="2">
    <location>
        <begin position="354"/>
        <end position="413"/>
    </location>
</feature>
<dbReference type="PROSITE" id="PS51272">
    <property type="entry name" value="SLH"/>
    <property type="match status" value="3"/>
</dbReference>
<dbReference type="AlphaFoldDB" id="A0A1M6FRP7"/>
<dbReference type="EMBL" id="FQZV01000012">
    <property type="protein sequence ID" value="SHJ00344.1"/>
    <property type="molecule type" value="Genomic_DNA"/>
</dbReference>
<accession>A0A1M6FRP7</accession>
<name>A0A1M6FRP7_9FIRM</name>
<reference evidence="5" key="1">
    <citation type="submission" date="2016-11" db="EMBL/GenBank/DDBJ databases">
        <authorList>
            <person name="Varghese N."/>
            <person name="Submissions S."/>
        </authorList>
    </citation>
    <scope>NUCLEOTIDE SEQUENCE [LARGE SCALE GENOMIC DNA]</scope>
    <source>
        <strain evidence="5">DSM 17957</strain>
    </source>
</reference>
<feature type="domain" description="SLH" evidence="2">
    <location>
        <begin position="415"/>
        <end position="475"/>
    </location>
</feature>
<dbReference type="PANTHER" id="PTHR46066">
    <property type="entry name" value="CHITINASE DOMAIN-CONTAINING PROTEIN 1 FAMILY MEMBER"/>
    <property type="match status" value="1"/>
</dbReference>
<dbReference type="PANTHER" id="PTHR46066:SF2">
    <property type="entry name" value="CHITINASE DOMAIN-CONTAINING PROTEIN 1"/>
    <property type="match status" value="1"/>
</dbReference>
<evidence type="ECO:0000313" key="5">
    <source>
        <dbReference type="Proteomes" id="UP000184536"/>
    </source>
</evidence>
<dbReference type="STRING" id="1121919.SAMN02745975_01065"/>
<dbReference type="Gene3D" id="3.20.20.80">
    <property type="entry name" value="Glycosidases"/>
    <property type="match status" value="1"/>
</dbReference>
<dbReference type="Pfam" id="PF00395">
    <property type="entry name" value="SLH"/>
    <property type="match status" value="3"/>
</dbReference>